<reference evidence="1 2" key="1">
    <citation type="submission" date="2019-03" db="EMBL/GenBank/DDBJ databases">
        <title>Draft genome sequences of novel Actinobacteria.</title>
        <authorList>
            <person name="Sahin N."/>
            <person name="Ay H."/>
            <person name="Saygin H."/>
        </authorList>
    </citation>
    <scope>NUCLEOTIDE SEQUENCE [LARGE SCALE GENOMIC DNA]</scope>
    <source>
        <strain evidence="1 2">JCM 13523</strain>
    </source>
</reference>
<accession>A0A4R4ZP74</accession>
<dbReference type="Proteomes" id="UP000295124">
    <property type="component" value="Unassembled WGS sequence"/>
</dbReference>
<dbReference type="AlphaFoldDB" id="A0A4R4ZP74"/>
<name>A0A4R4ZP74_9ACTN</name>
<proteinExistence type="predicted"/>
<dbReference type="RefSeq" id="WP_132167147.1">
    <property type="nucleotide sequence ID" value="NZ_SMKX01000024.1"/>
</dbReference>
<evidence type="ECO:0000313" key="1">
    <source>
        <dbReference type="EMBL" id="TDD60465.1"/>
    </source>
</evidence>
<dbReference type="EMBL" id="SMKX01000024">
    <property type="protein sequence ID" value="TDD60465.1"/>
    <property type="molecule type" value="Genomic_DNA"/>
</dbReference>
<keyword evidence="2" id="KW-1185">Reference proteome</keyword>
<comment type="caution">
    <text evidence="1">The sequence shown here is derived from an EMBL/GenBank/DDBJ whole genome shotgun (WGS) entry which is preliminary data.</text>
</comment>
<dbReference type="OrthoDB" id="3276907at2"/>
<gene>
    <name evidence="1" type="ORF">E1263_11090</name>
</gene>
<evidence type="ECO:0000313" key="2">
    <source>
        <dbReference type="Proteomes" id="UP000295124"/>
    </source>
</evidence>
<organism evidence="1 2">
    <name type="scientific">Kribbella antibiotica</name>
    <dbReference type="NCBI Taxonomy" id="190195"/>
    <lineage>
        <taxon>Bacteria</taxon>
        <taxon>Bacillati</taxon>
        <taxon>Actinomycetota</taxon>
        <taxon>Actinomycetes</taxon>
        <taxon>Propionibacteriales</taxon>
        <taxon>Kribbellaceae</taxon>
        <taxon>Kribbella</taxon>
    </lineage>
</organism>
<sequence>MGEMLEAWAGVLDRSWAEIAALSADARNFDRLRVNRIADVWDNNTFPFVGAACARGAGRRENLALQGVRWMADFGATRHAWVLEQAVAAGHPIELPPPMKHPNGPVRDGEGTATPGTMDLTAETIEELAADYAFDTAEVRTLCVQRSEGVLVGEVTIAASRRYQADGGDLAELRIQFEGVDQLRFEQSDRCGVSFDCQAGTTLLRLGDRGVVQGASGTVSNRDVRWSRSKAGRTADAVLPPLQRAKVWEPERGLLEGTACEAAELLRWAMIMVRSSWALSLIHTTPVHEYALAFAGAGTDILAAGRSFRREAAFRRLVNRWRSAGGELLLPLFDQTLKTDPALPDADDPPEPDSQLMVADYTTPSFFDRTNASTFVFASPGTPWGRRRIRVENPQQFAVRVEAFGTTLCAAQQGGLLAVS</sequence>
<protein>
    <submittedName>
        <fullName evidence="1">Uncharacterized protein</fullName>
    </submittedName>
</protein>